<comment type="caution">
    <text evidence="3">The sequence shown here is derived from an EMBL/GenBank/DDBJ whole genome shotgun (WGS) entry which is preliminary data.</text>
</comment>
<feature type="domain" description="Enoyl reductase (ER)" evidence="2">
    <location>
        <begin position="15"/>
        <end position="317"/>
    </location>
</feature>
<dbReference type="PANTHER" id="PTHR44154">
    <property type="entry name" value="QUINONE OXIDOREDUCTASE"/>
    <property type="match status" value="1"/>
</dbReference>
<name>A0AA90K7E3_9ACTN</name>
<dbReference type="InterPro" id="IPR036291">
    <property type="entry name" value="NAD(P)-bd_dom_sf"/>
</dbReference>
<dbReference type="GO" id="GO:0016491">
    <property type="term" value="F:oxidoreductase activity"/>
    <property type="evidence" value="ECO:0007669"/>
    <property type="project" value="UniProtKB-KW"/>
</dbReference>
<dbReference type="PANTHER" id="PTHR44154:SF1">
    <property type="entry name" value="QUINONE OXIDOREDUCTASE"/>
    <property type="match status" value="1"/>
</dbReference>
<keyword evidence="1" id="KW-0521">NADP</keyword>
<dbReference type="InterPro" id="IPR020843">
    <property type="entry name" value="ER"/>
</dbReference>
<accession>A0AA90K7E3</accession>
<dbReference type="EMBL" id="JABXJJ020000002">
    <property type="protein sequence ID" value="MDI5968172.1"/>
    <property type="molecule type" value="Genomic_DNA"/>
</dbReference>
<dbReference type="SUPFAM" id="SSF50129">
    <property type="entry name" value="GroES-like"/>
    <property type="match status" value="1"/>
</dbReference>
<dbReference type="EC" id="1.-.-.-" evidence="3"/>
<gene>
    <name evidence="3" type="ORF">POF50_002225</name>
</gene>
<dbReference type="AlphaFoldDB" id="A0AA90K7E3"/>
<protein>
    <submittedName>
        <fullName evidence="3">NADP-dependent oxidoreductase</fullName>
        <ecNumber evidence="3">1.-.-.-</ecNumber>
    </submittedName>
</protein>
<sequence length="326" mass="34415">MSTVPSRVLRFHEIGEPLEVLREERIEIADPPGGTVRVRVVATGLNPADWELCRGFMPGALPRGIGYDVAGVVEAVGDGVDPEAVRIDDVVFGTADFLRQPSAGAADVVLVNNWSHVPAGLDPVRAATLPMVVQTAAWTLEVMELKPGATLLVHGAGGMVGYAAVQIALKRGVRVVATAGPTFTADLEGFGARVTGYGDGMVDRVRALTKGADVDLVLDTPRPSPGTLPDLIALAGGDPRRVVTISNHAEARALGARVNIDELRPGRTPLTVLLAEYASLAARGTFRLPIAKTYPFEQWRDAVRLSLSGNPHGKVVLLPGREEPSA</sequence>
<dbReference type="Pfam" id="PF13602">
    <property type="entry name" value="ADH_zinc_N_2"/>
    <property type="match status" value="1"/>
</dbReference>
<dbReference type="InterPro" id="IPR051603">
    <property type="entry name" value="Zinc-ADH_QOR/CCCR"/>
</dbReference>
<organism evidence="3">
    <name type="scientific">Streptantibioticus silvisoli</name>
    <dbReference type="NCBI Taxonomy" id="2705255"/>
    <lineage>
        <taxon>Bacteria</taxon>
        <taxon>Bacillati</taxon>
        <taxon>Actinomycetota</taxon>
        <taxon>Actinomycetes</taxon>
        <taxon>Kitasatosporales</taxon>
        <taxon>Streptomycetaceae</taxon>
        <taxon>Streptantibioticus</taxon>
    </lineage>
</organism>
<dbReference type="Gene3D" id="3.40.50.720">
    <property type="entry name" value="NAD(P)-binding Rossmann-like Domain"/>
    <property type="match status" value="1"/>
</dbReference>
<dbReference type="SMART" id="SM00829">
    <property type="entry name" value="PKS_ER"/>
    <property type="match status" value="1"/>
</dbReference>
<evidence type="ECO:0000259" key="2">
    <source>
        <dbReference type="SMART" id="SM00829"/>
    </source>
</evidence>
<dbReference type="InterPro" id="IPR011032">
    <property type="entry name" value="GroES-like_sf"/>
</dbReference>
<dbReference type="RefSeq" id="WP_271316717.1">
    <property type="nucleotide sequence ID" value="NZ_JABXJJ020000002.1"/>
</dbReference>
<proteinExistence type="predicted"/>
<dbReference type="Pfam" id="PF08240">
    <property type="entry name" value="ADH_N"/>
    <property type="match status" value="1"/>
</dbReference>
<evidence type="ECO:0000313" key="3">
    <source>
        <dbReference type="EMBL" id="MDI5968172.1"/>
    </source>
</evidence>
<evidence type="ECO:0000256" key="1">
    <source>
        <dbReference type="ARBA" id="ARBA00022857"/>
    </source>
</evidence>
<dbReference type="Gene3D" id="3.90.180.10">
    <property type="entry name" value="Medium-chain alcohol dehydrogenases, catalytic domain"/>
    <property type="match status" value="1"/>
</dbReference>
<dbReference type="SUPFAM" id="SSF51735">
    <property type="entry name" value="NAD(P)-binding Rossmann-fold domains"/>
    <property type="match status" value="1"/>
</dbReference>
<reference evidence="3" key="1">
    <citation type="submission" date="2023-05" db="EMBL/GenBank/DDBJ databases">
        <title>Streptantibioticus silvisoli sp. nov., acidotolerant actinomycetes 1 from pine litter.</title>
        <authorList>
            <person name="Swiecimska M."/>
            <person name="Golinska P."/>
            <person name="Sangal V."/>
            <person name="Wachnowicz B."/>
            <person name="Goodfellow M."/>
        </authorList>
    </citation>
    <scope>NUCLEOTIDE SEQUENCE</scope>
    <source>
        <strain evidence="3">SL13</strain>
    </source>
</reference>
<dbReference type="InterPro" id="IPR013154">
    <property type="entry name" value="ADH-like_N"/>
</dbReference>
<dbReference type="CDD" id="cd05289">
    <property type="entry name" value="MDR_like_2"/>
    <property type="match status" value="1"/>
</dbReference>
<keyword evidence="3" id="KW-0560">Oxidoreductase</keyword>